<dbReference type="InterPro" id="IPR001264">
    <property type="entry name" value="Glyco_trans_51"/>
</dbReference>
<dbReference type="InterPro" id="IPR036950">
    <property type="entry name" value="PBP_transglycosylase"/>
</dbReference>
<dbReference type="PANTHER" id="PTHR32282">
    <property type="entry name" value="BINDING PROTEIN TRANSPEPTIDASE, PUTATIVE-RELATED"/>
    <property type="match status" value="1"/>
</dbReference>
<dbReference type="GO" id="GO:0006508">
    <property type="term" value="P:proteolysis"/>
    <property type="evidence" value="ECO:0007669"/>
    <property type="project" value="UniProtKB-KW"/>
</dbReference>
<comment type="catalytic activity">
    <reaction evidence="14">
        <text>[GlcNAc-(1-&gt;4)-Mur2Ac(oyl-L-Ala-gamma-D-Glu-L-Lys-D-Ala-D-Ala)](n)-di-trans,octa-cis-undecaprenyl diphosphate + beta-D-GlcNAc-(1-&gt;4)-Mur2Ac(oyl-L-Ala-gamma-D-Glu-L-Lys-D-Ala-D-Ala)-di-trans,octa-cis-undecaprenyl diphosphate = [GlcNAc-(1-&gt;4)-Mur2Ac(oyl-L-Ala-gamma-D-Glu-L-Lys-D-Ala-D-Ala)](n+1)-di-trans,octa-cis-undecaprenyl diphosphate + di-trans,octa-cis-undecaprenyl diphosphate + H(+)</text>
        <dbReference type="Rhea" id="RHEA:23708"/>
        <dbReference type="Rhea" id="RHEA-COMP:9602"/>
        <dbReference type="Rhea" id="RHEA-COMP:9603"/>
        <dbReference type="ChEBI" id="CHEBI:15378"/>
        <dbReference type="ChEBI" id="CHEBI:58405"/>
        <dbReference type="ChEBI" id="CHEBI:60033"/>
        <dbReference type="ChEBI" id="CHEBI:78435"/>
        <dbReference type="EC" id="2.4.99.28"/>
    </reaction>
</comment>
<keyword evidence="7" id="KW-0808">Transferase</keyword>
<keyword evidence="9" id="KW-0133">Cell shape</keyword>
<accession>A0A419F8A5</accession>
<keyword evidence="16" id="KW-0472">Membrane</keyword>
<evidence type="ECO:0000259" key="17">
    <source>
        <dbReference type="Pfam" id="PF00905"/>
    </source>
</evidence>
<evidence type="ECO:0000256" key="8">
    <source>
        <dbReference type="ARBA" id="ARBA00022801"/>
    </source>
</evidence>
<feature type="region of interest" description="Disordered" evidence="15">
    <location>
        <begin position="1"/>
        <end position="30"/>
    </location>
</feature>
<keyword evidence="4" id="KW-0121">Carboxypeptidase</keyword>
<dbReference type="InterPro" id="IPR023346">
    <property type="entry name" value="Lysozyme-like_dom_sf"/>
</dbReference>
<evidence type="ECO:0000259" key="18">
    <source>
        <dbReference type="Pfam" id="PF00912"/>
    </source>
</evidence>
<comment type="similarity">
    <text evidence="3">In the N-terminal section; belongs to the glycosyltransferase 51 family.</text>
</comment>
<reference evidence="19 20" key="1">
    <citation type="journal article" date="2017" name="ISME J.">
        <title>Energy and carbon metabolisms in a deep terrestrial subsurface fluid microbial community.</title>
        <authorList>
            <person name="Momper L."/>
            <person name="Jungbluth S.P."/>
            <person name="Lee M.D."/>
            <person name="Amend J.P."/>
        </authorList>
    </citation>
    <scope>NUCLEOTIDE SEQUENCE [LARGE SCALE GENOMIC DNA]</scope>
    <source>
        <strain evidence="19">SURF_17</strain>
    </source>
</reference>
<dbReference type="SUPFAM" id="SSF56601">
    <property type="entry name" value="beta-lactamase/transpeptidase-like"/>
    <property type="match status" value="1"/>
</dbReference>
<evidence type="ECO:0000256" key="12">
    <source>
        <dbReference type="ARBA" id="ARBA00023316"/>
    </source>
</evidence>
<keyword evidence="16" id="KW-1133">Transmembrane helix</keyword>
<dbReference type="Proteomes" id="UP000285961">
    <property type="component" value="Unassembled WGS sequence"/>
</dbReference>
<sequence length="734" mass="80627">MNPNNKKARESSSSRDESQQTPTKPAPVSAGKTSLKLRSLVFLVLAGGVFGAACGMALGLVRDLPQISNLENFKPMLSSVALSKDGEVIAEFGIEKRQRTSLSRTPLRLQQAVMAIEDQNFYRHFGIDLAGILRAAYKNVKAGGVVQGGSTITQQLARNLFLTRRRDFGRKVRESILALQIERKYTKEQILEMYLNQIYLGHGAYGVEQASQFYFGKHAESLSLAQCALLAALPKAPNKYSPKNNPEAALRRRNTVLEIMYDEGYITKEECVAAKFEPLVLAVSAVKSSPNAPYFAEYVRQYVIDRYGYDMLYKGGLQIVTTLDLKVQQVAETALEQGLRNYELQRTGRLPLGYADVEAEEGVPVLPDGISAVSGVVQVPKEMATDVVQGALVAIDPNSGEIRAMVGGRNFDQSEFNRAVQARRQPGSGFKPFVWATALESGMTASDRVVDAPVVYYFAGKVWEPKNYEEEFHGPTTLREALEHSRNIVSIKLLEHLGTAPVIKLAHRMGIKSSLQPNLSLALGSSGVTPLEITSAFATFAAYGVYREPISILKIMSPDGEVIEEKQPIERIALSEQVAYIMTTLMQGVIERGTGRAAKELRRPAAGKTGTTNDCTDAWFIGYAPQLATGVWVGYDDMRPLGEKQTGGRVAAPVWTNFMKAALADVPAEGFRIPPNIEFVDVEPNTGLLAPSGSADKLIQAFQRGTAPKRYYDPAEEERLLEELMHNYPTDMAL</sequence>
<feature type="domain" description="Glycosyl transferase family 51" evidence="18">
    <location>
        <begin position="86"/>
        <end position="260"/>
    </location>
</feature>
<evidence type="ECO:0000256" key="6">
    <source>
        <dbReference type="ARBA" id="ARBA00022676"/>
    </source>
</evidence>
<comment type="pathway">
    <text evidence="1">Cell wall biogenesis; peptidoglycan biosynthesis.</text>
</comment>
<evidence type="ECO:0000256" key="9">
    <source>
        <dbReference type="ARBA" id="ARBA00022960"/>
    </source>
</evidence>
<feature type="transmembrane region" description="Helical" evidence="16">
    <location>
        <begin position="40"/>
        <end position="61"/>
    </location>
</feature>
<keyword evidence="6" id="KW-0328">Glycosyltransferase</keyword>
<dbReference type="GO" id="GO:0008955">
    <property type="term" value="F:peptidoglycan glycosyltransferase activity"/>
    <property type="evidence" value="ECO:0007669"/>
    <property type="project" value="UniProtKB-EC"/>
</dbReference>
<keyword evidence="11" id="KW-0511">Multifunctional enzyme</keyword>
<evidence type="ECO:0000256" key="5">
    <source>
        <dbReference type="ARBA" id="ARBA00022670"/>
    </source>
</evidence>
<dbReference type="GO" id="GO:0009252">
    <property type="term" value="P:peptidoglycan biosynthetic process"/>
    <property type="evidence" value="ECO:0007669"/>
    <property type="project" value="UniProtKB-KW"/>
</dbReference>
<evidence type="ECO:0000256" key="13">
    <source>
        <dbReference type="ARBA" id="ARBA00034000"/>
    </source>
</evidence>
<evidence type="ECO:0000256" key="1">
    <source>
        <dbReference type="ARBA" id="ARBA00004752"/>
    </source>
</evidence>
<keyword evidence="10" id="KW-0573">Peptidoglycan synthesis</keyword>
<dbReference type="GO" id="GO:0008360">
    <property type="term" value="P:regulation of cell shape"/>
    <property type="evidence" value="ECO:0007669"/>
    <property type="project" value="UniProtKB-KW"/>
</dbReference>
<dbReference type="InterPro" id="IPR001460">
    <property type="entry name" value="PCN-bd_Tpept"/>
</dbReference>
<proteinExistence type="inferred from homology"/>
<evidence type="ECO:0000256" key="4">
    <source>
        <dbReference type="ARBA" id="ARBA00022645"/>
    </source>
</evidence>
<evidence type="ECO:0000256" key="10">
    <source>
        <dbReference type="ARBA" id="ARBA00022984"/>
    </source>
</evidence>
<evidence type="ECO:0000256" key="14">
    <source>
        <dbReference type="ARBA" id="ARBA00049902"/>
    </source>
</evidence>
<organism evidence="19 20">
    <name type="scientific">Candidatus Abyssobacteria bacterium SURF_17</name>
    <dbReference type="NCBI Taxonomy" id="2093361"/>
    <lineage>
        <taxon>Bacteria</taxon>
        <taxon>Pseudomonadati</taxon>
        <taxon>Candidatus Hydrogenedentota</taxon>
        <taxon>Candidatus Abyssobacteria</taxon>
    </lineage>
</organism>
<dbReference type="GO" id="GO:0008658">
    <property type="term" value="F:penicillin binding"/>
    <property type="evidence" value="ECO:0007669"/>
    <property type="project" value="InterPro"/>
</dbReference>
<dbReference type="NCBIfam" id="TIGR02074">
    <property type="entry name" value="PBP_1a_fam"/>
    <property type="match status" value="1"/>
</dbReference>
<dbReference type="SUPFAM" id="SSF53955">
    <property type="entry name" value="Lysozyme-like"/>
    <property type="match status" value="1"/>
</dbReference>
<comment type="catalytic activity">
    <reaction evidence="13">
        <text>Preferential cleavage: (Ac)2-L-Lys-D-Ala-|-D-Ala. Also transpeptidation of peptidyl-alanyl moieties that are N-acyl substituents of D-alanine.</text>
        <dbReference type="EC" id="3.4.16.4"/>
    </reaction>
</comment>
<evidence type="ECO:0000313" key="20">
    <source>
        <dbReference type="Proteomes" id="UP000285961"/>
    </source>
</evidence>
<evidence type="ECO:0000256" key="16">
    <source>
        <dbReference type="SAM" id="Phobius"/>
    </source>
</evidence>
<dbReference type="PANTHER" id="PTHR32282:SF33">
    <property type="entry name" value="PEPTIDOGLYCAN GLYCOSYLTRANSFERASE"/>
    <property type="match status" value="1"/>
</dbReference>
<protein>
    <submittedName>
        <fullName evidence="19">PBP1A family penicillin-binding protein</fullName>
    </submittedName>
</protein>
<name>A0A419F8A5_9BACT</name>
<dbReference type="GO" id="GO:0071555">
    <property type="term" value="P:cell wall organization"/>
    <property type="evidence" value="ECO:0007669"/>
    <property type="project" value="UniProtKB-KW"/>
</dbReference>
<keyword evidence="12" id="KW-0961">Cell wall biogenesis/degradation</keyword>
<dbReference type="GO" id="GO:0030288">
    <property type="term" value="C:outer membrane-bounded periplasmic space"/>
    <property type="evidence" value="ECO:0007669"/>
    <property type="project" value="TreeGrafter"/>
</dbReference>
<dbReference type="Pfam" id="PF00905">
    <property type="entry name" value="Transpeptidase"/>
    <property type="match status" value="1"/>
</dbReference>
<evidence type="ECO:0000256" key="7">
    <source>
        <dbReference type="ARBA" id="ARBA00022679"/>
    </source>
</evidence>
<keyword evidence="8" id="KW-0378">Hydrolase</keyword>
<dbReference type="EMBL" id="QZKI01000013">
    <property type="protein sequence ID" value="RJP74643.1"/>
    <property type="molecule type" value="Genomic_DNA"/>
</dbReference>
<dbReference type="InterPro" id="IPR012338">
    <property type="entry name" value="Beta-lactam/transpept-like"/>
</dbReference>
<comment type="caution">
    <text evidence="19">The sequence shown here is derived from an EMBL/GenBank/DDBJ whole genome shotgun (WGS) entry which is preliminary data.</text>
</comment>
<dbReference type="GO" id="GO:0009002">
    <property type="term" value="F:serine-type D-Ala-D-Ala carboxypeptidase activity"/>
    <property type="evidence" value="ECO:0007669"/>
    <property type="project" value="UniProtKB-EC"/>
</dbReference>
<feature type="domain" description="Penicillin-binding protein transpeptidase" evidence="17">
    <location>
        <begin position="390"/>
        <end position="660"/>
    </location>
</feature>
<dbReference type="Gene3D" id="3.40.710.10">
    <property type="entry name" value="DD-peptidase/beta-lactamase superfamily"/>
    <property type="match status" value="1"/>
</dbReference>
<dbReference type="Pfam" id="PF00912">
    <property type="entry name" value="Transgly"/>
    <property type="match status" value="1"/>
</dbReference>
<dbReference type="Gene3D" id="1.10.3810.10">
    <property type="entry name" value="Biosynthetic peptidoglycan transglycosylase-like"/>
    <property type="match status" value="1"/>
</dbReference>
<dbReference type="FunFam" id="1.10.3810.10:FF:000001">
    <property type="entry name" value="Penicillin-binding protein 1A"/>
    <property type="match status" value="1"/>
</dbReference>
<evidence type="ECO:0000256" key="3">
    <source>
        <dbReference type="ARBA" id="ARBA00007739"/>
    </source>
</evidence>
<evidence type="ECO:0000256" key="2">
    <source>
        <dbReference type="ARBA" id="ARBA00007090"/>
    </source>
</evidence>
<evidence type="ECO:0000256" key="15">
    <source>
        <dbReference type="SAM" id="MobiDB-lite"/>
    </source>
</evidence>
<dbReference type="AlphaFoldDB" id="A0A419F8A5"/>
<feature type="compositionally biased region" description="Basic and acidic residues" evidence="15">
    <location>
        <begin position="7"/>
        <end position="18"/>
    </location>
</feature>
<dbReference type="InterPro" id="IPR050396">
    <property type="entry name" value="Glycosyltr_51/Transpeptidase"/>
</dbReference>
<gene>
    <name evidence="19" type="ORF">C4532_02185</name>
</gene>
<evidence type="ECO:0000256" key="11">
    <source>
        <dbReference type="ARBA" id="ARBA00023268"/>
    </source>
</evidence>
<keyword evidence="16" id="KW-0812">Transmembrane</keyword>
<evidence type="ECO:0000313" key="19">
    <source>
        <dbReference type="EMBL" id="RJP74643.1"/>
    </source>
</evidence>
<comment type="similarity">
    <text evidence="2">In the C-terminal section; belongs to the transpeptidase family.</text>
</comment>
<keyword evidence="5" id="KW-0645">Protease</keyword>